<dbReference type="Proteomes" id="UP000590412">
    <property type="component" value="Unassembled WGS sequence"/>
</dbReference>
<dbReference type="EMBL" id="JABWAB010000009">
    <property type="protein sequence ID" value="KAF6045571.1"/>
    <property type="molecule type" value="Genomic_DNA"/>
</dbReference>
<feature type="region of interest" description="Disordered" evidence="1">
    <location>
        <begin position="79"/>
        <end position="114"/>
    </location>
</feature>
<gene>
    <name evidence="2" type="ORF">FOB60_005143</name>
</gene>
<dbReference type="InterPro" id="IPR047741">
    <property type="entry name" value="DIP1984-like"/>
</dbReference>
<sequence>MSSTTSATIATSPCLGELLKTVAVLKFKSSHIKSIIQDNCKVQQGDTPPFKVDDLYEEYLSLIKLMRCTKLQIQQHNTLPLPPLEATRDNKDDKDKEEGDDNDNDNNNNKVEDSEVTMMRLLARKDTLSRHLSILSTIVNNAYPSTSSSWKKIKDVSQVDVAAYEAEYQKVNDEIDALLLKIQKLN</sequence>
<dbReference type="AlphaFoldDB" id="A0A8X7NHY2"/>
<reference evidence="2" key="1">
    <citation type="submission" date="2020-03" db="EMBL/GenBank/DDBJ databases">
        <title>FDA dAtabase for Regulatory Grade micrObial Sequences (FDA-ARGOS): Supporting development and validation of Infectious Disease Dx tests.</title>
        <authorList>
            <person name="Campos J."/>
            <person name="Goldberg B."/>
            <person name="Tallon L."/>
            <person name="Sadzewicz L."/>
            <person name="Vavikolanu K."/>
            <person name="Mehta A."/>
            <person name="Aluvathingal J."/>
            <person name="Nadendla S."/>
            <person name="Nandy P."/>
            <person name="Geyer C."/>
            <person name="Yan Y."/>
            <person name="Sichtig H."/>
        </authorList>
    </citation>
    <scope>NUCLEOTIDE SEQUENCE [LARGE SCALE GENOMIC DNA]</scope>
    <source>
        <strain evidence="2">FDAARGOS_652</strain>
    </source>
</reference>
<dbReference type="OrthoDB" id="4025327at2759"/>
<dbReference type="Gene3D" id="6.10.320.10">
    <property type="match status" value="1"/>
</dbReference>
<evidence type="ECO:0000313" key="3">
    <source>
        <dbReference type="Proteomes" id="UP000590412"/>
    </source>
</evidence>
<comment type="caution">
    <text evidence="2">The sequence shown here is derived from an EMBL/GenBank/DDBJ whole genome shotgun (WGS) entry which is preliminary data.</text>
</comment>
<organism evidence="2 3">
    <name type="scientific">Candida parapsilosis</name>
    <name type="common">Yeast</name>
    <dbReference type="NCBI Taxonomy" id="5480"/>
    <lineage>
        <taxon>Eukaryota</taxon>
        <taxon>Fungi</taxon>
        <taxon>Dikarya</taxon>
        <taxon>Ascomycota</taxon>
        <taxon>Saccharomycotina</taxon>
        <taxon>Pichiomycetes</taxon>
        <taxon>Debaryomycetaceae</taxon>
        <taxon>Candida/Lodderomyces clade</taxon>
        <taxon>Candida</taxon>
    </lineage>
</organism>
<dbReference type="Pfam" id="PF20935">
    <property type="entry name" value="DUF6847"/>
    <property type="match status" value="1"/>
</dbReference>
<accession>A0A8X7NHY2</accession>
<protein>
    <submittedName>
        <fullName evidence="2">Uncharacterized protein</fullName>
    </submittedName>
</protein>
<feature type="compositionally biased region" description="Basic and acidic residues" evidence="1">
    <location>
        <begin position="86"/>
        <end position="97"/>
    </location>
</feature>
<name>A0A8X7NHY2_CANPA</name>
<evidence type="ECO:0000256" key="1">
    <source>
        <dbReference type="SAM" id="MobiDB-lite"/>
    </source>
</evidence>
<proteinExistence type="predicted"/>
<evidence type="ECO:0000313" key="2">
    <source>
        <dbReference type="EMBL" id="KAF6045571.1"/>
    </source>
</evidence>